<reference evidence="3" key="1">
    <citation type="journal article" date="2020" name="mSystems">
        <title>Genome- and Community-Level Interaction Insights into Carbon Utilization and Element Cycling Functions of Hydrothermarchaeota in Hydrothermal Sediment.</title>
        <authorList>
            <person name="Zhou Z."/>
            <person name="Liu Y."/>
            <person name="Xu W."/>
            <person name="Pan J."/>
            <person name="Luo Z.H."/>
            <person name="Li M."/>
        </authorList>
    </citation>
    <scope>NUCLEOTIDE SEQUENCE [LARGE SCALE GENOMIC DNA]</scope>
    <source>
        <strain evidence="3">SpSt-1233</strain>
    </source>
</reference>
<sequence>MKSITWRILGIVLLGLISYIITRDWQEMAIITAIFHGIRVILYYFHERIWERVSWGK</sequence>
<feature type="non-terminal residue" evidence="3">
    <location>
        <position position="57"/>
    </location>
</feature>
<dbReference type="InterPro" id="IPR018638">
    <property type="entry name" value="DUF2061_membrane"/>
</dbReference>
<keyword evidence="1" id="KW-0472">Membrane</keyword>
<proteinExistence type="predicted"/>
<feature type="domain" description="DUF2061" evidence="2">
    <location>
        <begin position="1"/>
        <end position="51"/>
    </location>
</feature>
<protein>
    <submittedName>
        <fullName evidence="3">DUF2061 domain-containing protein</fullName>
    </submittedName>
</protein>
<dbReference type="EMBL" id="DSEC01000001">
    <property type="protein sequence ID" value="HER42828.1"/>
    <property type="molecule type" value="Genomic_DNA"/>
</dbReference>
<evidence type="ECO:0000259" key="2">
    <source>
        <dbReference type="Pfam" id="PF09834"/>
    </source>
</evidence>
<accession>A0A7V2F2U9</accession>
<name>A0A7V2F2U9_UNCEI</name>
<dbReference type="AlphaFoldDB" id="A0A7V2F2U9"/>
<dbReference type="Pfam" id="PF09834">
    <property type="entry name" value="DUF2061"/>
    <property type="match status" value="1"/>
</dbReference>
<keyword evidence="1" id="KW-0812">Transmembrane</keyword>
<feature type="transmembrane region" description="Helical" evidence="1">
    <location>
        <begin position="5"/>
        <end position="22"/>
    </location>
</feature>
<comment type="caution">
    <text evidence="3">The sequence shown here is derived from an EMBL/GenBank/DDBJ whole genome shotgun (WGS) entry which is preliminary data.</text>
</comment>
<keyword evidence="1" id="KW-1133">Transmembrane helix</keyword>
<evidence type="ECO:0000256" key="1">
    <source>
        <dbReference type="SAM" id="Phobius"/>
    </source>
</evidence>
<organism evidence="3">
    <name type="scientific">Eiseniibacteriota bacterium</name>
    <dbReference type="NCBI Taxonomy" id="2212470"/>
    <lineage>
        <taxon>Bacteria</taxon>
        <taxon>Candidatus Eiseniibacteriota</taxon>
    </lineage>
</organism>
<gene>
    <name evidence="3" type="ORF">ENO08_00010</name>
</gene>
<dbReference type="Proteomes" id="UP000886069">
    <property type="component" value="Unassembled WGS sequence"/>
</dbReference>
<evidence type="ECO:0000313" key="3">
    <source>
        <dbReference type="EMBL" id="HER42828.1"/>
    </source>
</evidence>